<reference evidence="2 3" key="1">
    <citation type="journal article" date="2021" name="Elife">
        <title>Chloroplast acquisition without the gene transfer in kleptoplastic sea slugs, Plakobranchus ocellatus.</title>
        <authorList>
            <person name="Maeda T."/>
            <person name="Takahashi S."/>
            <person name="Yoshida T."/>
            <person name="Shimamura S."/>
            <person name="Takaki Y."/>
            <person name="Nagai Y."/>
            <person name="Toyoda A."/>
            <person name="Suzuki Y."/>
            <person name="Arimoto A."/>
            <person name="Ishii H."/>
            <person name="Satoh N."/>
            <person name="Nishiyama T."/>
            <person name="Hasebe M."/>
            <person name="Maruyama T."/>
            <person name="Minagawa J."/>
            <person name="Obokata J."/>
            <person name="Shigenobu S."/>
        </authorList>
    </citation>
    <scope>NUCLEOTIDE SEQUENCE [LARGE SCALE GENOMIC DNA]</scope>
</reference>
<accession>A0AAV4ECF9</accession>
<dbReference type="EMBL" id="BMAT01000043">
    <property type="protein sequence ID" value="GFR58375.1"/>
    <property type="molecule type" value="Genomic_DNA"/>
</dbReference>
<feature type="compositionally biased region" description="Basic and acidic residues" evidence="1">
    <location>
        <begin position="211"/>
        <end position="234"/>
    </location>
</feature>
<organism evidence="2 3">
    <name type="scientific">Elysia marginata</name>
    <dbReference type="NCBI Taxonomy" id="1093978"/>
    <lineage>
        <taxon>Eukaryota</taxon>
        <taxon>Metazoa</taxon>
        <taxon>Spiralia</taxon>
        <taxon>Lophotrochozoa</taxon>
        <taxon>Mollusca</taxon>
        <taxon>Gastropoda</taxon>
        <taxon>Heterobranchia</taxon>
        <taxon>Euthyneura</taxon>
        <taxon>Panpulmonata</taxon>
        <taxon>Sacoglossa</taxon>
        <taxon>Placobranchoidea</taxon>
        <taxon>Plakobranchidae</taxon>
        <taxon>Elysia</taxon>
    </lineage>
</organism>
<feature type="compositionally biased region" description="Polar residues" evidence="1">
    <location>
        <begin position="828"/>
        <end position="844"/>
    </location>
</feature>
<dbReference type="Proteomes" id="UP000762676">
    <property type="component" value="Unassembled WGS sequence"/>
</dbReference>
<feature type="region of interest" description="Disordered" evidence="1">
    <location>
        <begin position="772"/>
        <end position="844"/>
    </location>
</feature>
<protein>
    <submittedName>
        <fullName evidence="2">Uncharacterized protein</fullName>
    </submittedName>
</protein>
<sequence>MEFHSVASPPYTGFLQRFDPQFYFNRRNTPVVHVVGGFNNSSVLPPLLSSPPDSSNSKTPECQRHVLASTHPVVPTPFEPKTEPLDLSTSRTCQRKSPFCNGLEDPATETSSSEKCVLGLSARSDNDSPAKIVTLKFCECFTGKYQIGDYFACYCNGIPVYTPRSRLLPLLEEKKTDEITKNVSSPSLTFSSLDPSPPALVIDLSSSLSETEEKEHTITNDEANRNAPDEAHSLSQEARRIYNFESDEELKSLGTFSNFRFKAENSEAIILKSSSKQKTQPEESGLISTVSTKPSVYHLEHQTPLSSNMNITQNFPVSPQVLSLREEESTAADSVDSTQVLVHERTQDYNADVSNSQLTGHDSESNEEVLNDSIWFVKHDLDKTISPLKLKLCKTFVVSDLDKVTVENQSTVIAQPLADSGTTETNLSRDIFQSTSSSPNTNTVRRYVEGRSICEASTIVSISPTPVTAATMFSCISYPVTPDISFHASATEGDVHNLSLAVTPTGFNPSITANRKSSTPNLKGPIKRQNTCKTTKQVEHTSLSKAMFQKKLSTQGSDSILNLGFTSDLKINQQNSVPPQINKPMNDAGVLKKPKPKKTAIFKGLRQRIMCQNNLSVMSTLENTELEEPSCSERVKAALGPLAAKSKRFHGLSRLTIKNAMCGKTATTSTATVTFATLNETKQFASTGHPNSAPQSTEHTAAPAFTMFSSLRSLGSSTLNQAATCKSSAYVYHPLKPSNLRDGSSCQFVANQNSHDYNTAMPVKSATLSGVESSPFKIPKVPQTSTTPFRGHRIHPHANLADTKQQQKRNYSGSTTAKESVVRARLPSESSPTESNGTARATQQSFDFKELKRSARGVAELLTAFITDASIAQFGAQFQDAKSKSMV</sequence>
<feature type="region of interest" description="Disordered" evidence="1">
    <location>
        <begin position="207"/>
        <end position="234"/>
    </location>
</feature>
<dbReference type="AlphaFoldDB" id="A0AAV4ECF9"/>
<comment type="caution">
    <text evidence="2">The sequence shown here is derived from an EMBL/GenBank/DDBJ whole genome shotgun (WGS) entry which is preliminary data.</text>
</comment>
<feature type="compositionally biased region" description="Polar residues" evidence="1">
    <location>
        <begin position="802"/>
        <end position="818"/>
    </location>
</feature>
<evidence type="ECO:0000313" key="3">
    <source>
        <dbReference type="Proteomes" id="UP000762676"/>
    </source>
</evidence>
<evidence type="ECO:0000256" key="1">
    <source>
        <dbReference type="SAM" id="MobiDB-lite"/>
    </source>
</evidence>
<proteinExistence type="predicted"/>
<gene>
    <name evidence="2" type="ORF">ElyMa_000027700</name>
</gene>
<name>A0AAV4ECF9_9GAST</name>
<evidence type="ECO:0000313" key="2">
    <source>
        <dbReference type="EMBL" id="GFR58375.1"/>
    </source>
</evidence>
<keyword evidence="3" id="KW-1185">Reference proteome</keyword>